<dbReference type="Proteomes" id="UP000199400">
    <property type="component" value="Unassembled WGS sequence"/>
</dbReference>
<evidence type="ECO:0000313" key="2">
    <source>
        <dbReference type="Proteomes" id="UP000199400"/>
    </source>
</evidence>
<dbReference type="EMBL" id="FOMX01000024">
    <property type="protein sequence ID" value="SFE97108.1"/>
    <property type="molecule type" value="Genomic_DNA"/>
</dbReference>
<evidence type="ECO:0000313" key="1">
    <source>
        <dbReference type="EMBL" id="SFE97108.1"/>
    </source>
</evidence>
<accession>A0A1I2EXE5</accession>
<dbReference type="AlphaFoldDB" id="A0A1I2EXE5"/>
<dbReference type="PROSITE" id="PS51257">
    <property type="entry name" value="PROKAR_LIPOPROTEIN"/>
    <property type="match status" value="1"/>
</dbReference>
<gene>
    <name evidence="1" type="ORF">SAMN02745121_06284</name>
</gene>
<dbReference type="STRING" id="54.SAMN02745121_06284"/>
<sequence>MVRGATEGPRSLASPLTLRATALALACAAGGCGKGIYYEFTEGFKYVEPFDHIDLDVDRGSLTFVAWPRPDATMKRHTSGFDKEFGPADAGVDDGVLVITAACKTDDRCWYDHMLEFSTGVSVALRMKLGYVEIGYVDRELTAEIDEGGFYGVQLAGPVVEVSLGTGDIDVELVARPERVTLRSTAGDVALVVPTGSYRCEFTAPQAPAVEGVTCDPAADAVLDVTVDDGALTVTGV</sequence>
<name>A0A1I2EXE5_9BACT</name>
<protein>
    <submittedName>
        <fullName evidence="1">Uncharacterized protein</fullName>
    </submittedName>
</protein>
<reference evidence="2" key="1">
    <citation type="submission" date="2016-10" db="EMBL/GenBank/DDBJ databases">
        <authorList>
            <person name="Varghese N."/>
            <person name="Submissions S."/>
        </authorList>
    </citation>
    <scope>NUCLEOTIDE SEQUENCE [LARGE SCALE GENOMIC DNA]</scope>
    <source>
        <strain evidence="2">ATCC 25963</strain>
    </source>
</reference>
<proteinExistence type="predicted"/>
<keyword evidence="2" id="KW-1185">Reference proteome</keyword>
<organism evidence="1 2">
    <name type="scientific">Nannocystis exedens</name>
    <dbReference type="NCBI Taxonomy" id="54"/>
    <lineage>
        <taxon>Bacteria</taxon>
        <taxon>Pseudomonadati</taxon>
        <taxon>Myxococcota</taxon>
        <taxon>Polyangia</taxon>
        <taxon>Nannocystales</taxon>
        <taxon>Nannocystaceae</taxon>
        <taxon>Nannocystis</taxon>
    </lineage>
</organism>